<evidence type="ECO:0000313" key="5">
    <source>
        <dbReference type="Proteomes" id="UP000664073"/>
    </source>
</evidence>
<keyword evidence="2" id="KW-0732">Signal</keyword>
<protein>
    <submittedName>
        <fullName evidence="4">OmpA family protein</fullName>
    </submittedName>
</protein>
<dbReference type="Pfam" id="PF00691">
    <property type="entry name" value="OmpA"/>
    <property type="match status" value="1"/>
</dbReference>
<dbReference type="InterPro" id="IPR036737">
    <property type="entry name" value="OmpA-like_sf"/>
</dbReference>
<name>A0A939KM77_9PROT</name>
<dbReference type="RefSeq" id="WP_207845024.1">
    <property type="nucleotide sequence ID" value="NZ_JAFVMH010000001.1"/>
</dbReference>
<accession>A0A939KM77</accession>
<dbReference type="SUPFAM" id="SSF103088">
    <property type="entry name" value="OmpA-like"/>
    <property type="match status" value="1"/>
</dbReference>
<reference evidence="4" key="1">
    <citation type="submission" date="2021-03" db="EMBL/GenBank/DDBJ databases">
        <title>The complete genome sequence of Acetobacter sp. TBRC 12339.</title>
        <authorList>
            <person name="Charoenyingcharoen P."/>
            <person name="Yukphan P."/>
        </authorList>
    </citation>
    <scope>NUCLEOTIDE SEQUENCE</scope>
    <source>
        <strain evidence="4">TBRC 12339</strain>
    </source>
</reference>
<feature type="domain" description="OmpA-like" evidence="3">
    <location>
        <begin position="15"/>
        <end position="125"/>
    </location>
</feature>
<feature type="chain" id="PRO_5037428621" evidence="2">
    <location>
        <begin position="21"/>
        <end position="125"/>
    </location>
</feature>
<keyword evidence="1" id="KW-0472">Membrane</keyword>
<keyword evidence="5" id="KW-1185">Reference proteome</keyword>
<dbReference type="EMBL" id="JAFVMH010000001">
    <property type="protein sequence ID" value="MBO1324250.1"/>
    <property type="molecule type" value="Genomic_DNA"/>
</dbReference>
<evidence type="ECO:0000256" key="2">
    <source>
        <dbReference type="SAM" id="SignalP"/>
    </source>
</evidence>
<dbReference type="GO" id="GO:0016020">
    <property type="term" value="C:membrane"/>
    <property type="evidence" value="ECO:0007669"/>
    <property type="project" value="UniProtKB-UniRule"/>
</dbReference>
<dbReference type="Proteomes" id="UP000664073">
    <property type="component" value="Unassembled WGS sequence"/>
</dbReference>
<feature type="signal peptide" evidence="2">
    <location>
        <begin position="1"/>
        <end position="20"/>
    </location>
</feature>
<comment type="caution">
    <text evidence="4">The sequence shown here is derived from an EMBL/GenBank/DDBJ whole genome shotgun (WGS) entry which is preliminary data.</text>
</comment>
<sequence length="125" mass="13242">MRRLIPVAGLCLLSACAAQAPRKYVVFFANQSATLDDGANAVIAEVADKARAHPSRIVKVEGYAAAGSNLSADALLAIDRAKAVTAKLFEDGVRGDRIIQTPRAPSNVEGMEVGARRVEIEITRP</sequence>
<dbReference type="PROSITE" id="PS51123">
    <property type="entry name" value="OMPA_2"/>
    <property type="match status" value="1"/>
</dbReference>
<dbReference type="PROSITE" id="PS51257">
    <property type="entry name" value="PROKAR_LIPOPROTEIN"/>
    <property type="match status" value="1"/>
</dbReference>
<evidence type="ECO:0000259" key="3">
    <source>
        <dbReference type="PROSITE" id="PS51123"/>
    </source>
</evidence>
<evidence type="ECO:0000256" key="1">
    <source>
        <dbReference type="PROSITE-ProRule" id="PRU00473"/>
    </source>
</evidence>
<evidence type="ECO:0000313" key="4">
    <source>
        <dbReference type="EMBL" id="MBO1324250.1"/>
    </source>
</evidence>
<organism evidence="4 5">
    <name type="scientific">Acetobacter garciniae</name>
    <dbReference type="NCBI Taxonomy" id="2817435"/>
    <lineage>
        <taxon>Bacteria</taxon>
        <taxon>Pseudomonadati</taxon>
        <taxon>Pseudomonadota</taxon>
        <taxon>Alphaproteobacteria</taxon>
        <taxon>Acetobacterales</taxon>
        <taxon>Acetobacteraceae</taxon>
        <taxon>Acetobacter</taxon>
    </lineage>
</organism>
<dbReference type="InterPro" id="IPR006665">
    <property type="entry name" value="OmpA-like"/>
</dbReference>
<dbReference type="Gene3D" id="3.30.1330.60">
    <property type="entry name" value="OmpA-like domain"/>
    <property type="match status" value="1"/>
</dbReference>
<proteinExistence type="predicted"/>
<dbReference type="AlphaFoldDB" id="A0A939KM77"/>
<gene>
    <name evidence="4" type="ORF">J2D77_03630</name>
</gene>